<reference evidence="2 3" key="1">
    <citation type="journal article" date="2016" name="Sci. Rep.">
        <title>Peltaster fructicola genome reveals evolution from an invasive phytopathogen to an ectophytic parasite.</title>
        <authorList>
            <person name="Xu C."/>
            <person name="Chen H."/>
            <person name="Gleason M.L."/>
            <person name="Xu J.R."/>
            <person name="Liu H."/>
            <person name="Zhang R."/>
            <person name="Sun G."/>
        </authorList>
    </citation>
    <scope>NUCLEOTIDE SEQUENCE [LARGE SCALE GENOMIC DNA]</scope>
    <source>
        <strain evidence="2 3">LNHT1506</strain>
    </source>
</reference>
<evidence type="ECO:0000256" key="1">
    <source>
        <dbReference type="SAM" id="MobiDB-lite"/>
    </source>
</evidence>
<sequence length="199" mass="20817">MPNGKERKSKADREELDCEQPQGEVHAAASRAAATASSCAVSAPRASQGSSRLSKDGVGQPSSSSATSIGSELGNTQQTRREISRSSGDGAYQATGSTRAQHVEDHLAQVGAQFVNHAQGHPVHEPRHSVEPAAPVDASNSASTTHNDVPARDVTASSGHQSDEGQPNHSSVPRTPGNLPTGSECRFDPDSAEQPRNYY</sequence>
<feature type="compositionally biased region" description="Polar residues" evidence="1">
    <location>
        <begin position="138"/>
        <end position="147"/>
    </location>
</feature>
<feature type="compositionally biased region" description="Basic and acidic residues" evidence="1">
    <location>
        <begin position="1"/>
        <end position="13"/>
    </location>
</feature>
<feature type="compositionally biased region" description="Polar residues" evidence="1">
    <location>
        <begin position="155"/>
        <end position="181"/>
    </location>
</feature>
<dbReference type="Proteomes" id="UP000503462">
    <property type="component" value="Chromosome 5"/>
</dbReference>
<accession>A0A6H0Y5R0</accession>
<feature type="region of interest" description="Disordered" evidence="1">
    <location>
        <begin position="1"/>
        <end position="199"/>
    </location>
</feature>
<gene>
    <name evidence="2" type="ORF">AMS68_007904</name>
</gene>
<protein>
    <submittedName>
        <fullName evidence="2">Uncharacterized protein</fullName>
    </submittedName>
</protein>
<keyword evidence="3" id="KW-1185">Reference proteome</keyword>
<dbReference type="AlphaFoldDB" id="A0A6H0Y5R0"/>
<dbReference type="EMBL" id="CP051143">
    <property type="protein sequence ID" value="QIX02387.1"/>
    <property type="molecule type" value="Genomic_DNA"/>
</dbReference>
<evidence type="ECO:0000313" key="2">
    <source>
        <dbReference type="EMBL" id="QIX02387.1"/>
    </source>
</evidence>
<evidence type="ECO:0000313" key="3">
    <source>
        <dbReference type="Proteomes" id="UP000503462"/>
    </source>
</evidence>
<feature type="compositionally biased region" description="Polar residues" evidence="1">
    <location>
        <begin position="60"/>
        <end position="78"/>
    </location>
</feature>
<organism evidence="2 3">
    <name type="scientific">Peltaster fructicola</name>
    <dbReference type="NCBI Taxonomy" id="286661"/>
    <lineage>
        <taxon>Eukaryota</taxon>
        <taxon>Fungi</taxon>
        <taxon>Dikarya</taxon>
        <taxon>Ascomycota</taxon>
        <taxon>Pezizomycotina</taxon>
        <taxon>Dothideomycetes</taxon>
        <taxon>Dothideomycetes incertae sedis</taxon>
        <taxon>Peltaster</taxon>
    </lineage>
</organism>
<proteinExistence type="predicted"/>
<name>A0A6H0Y5R0_9PEZI</name>
<feature type="compositionally biased region" description="Low complexity" evidence="1">
    <location>
        <begin position="27"/>
        <end position="43"/>
    </location>
</feature>